<evidence type="ECO:0000313" key="2">
    <source>
        <dbReference type="EMBL" id="KAG2449777.1"/>
    </source>
</evidence>
<organism evidence="2 3">
    <name type="scientific">Chlamydomonas schloesseri</name>
    <dbReference type="NCBI Taxonomy" id="2026947"/>
    <lineage>
        <taxon>Eukaryota</taxon>
        <taxon>Viridiplantae</taxon>
        <taxon>Chlorophyta</taxon>
        <taxon>core chlorophytes</taxon>
        <taxon>Chlorophyceae</taxon>
        <taxon>CS clade</taxon>
        <taxon>Chlamydomonadales</taxon>
        <taxon>Chlamydomonadaceae</taxon>
        <taxon>Chlamydomonas</taxon>
    </lineage>
</organism>
<feature type="region of interest" description="Disordered" evidence="1">
    <location>
        <begin position="1214"/>
        <end position="1283"/>
    </location>
</feature>
<feature type="compositionally biased region" description="Low complexity" evidence="1">
    <location>
        <begin position="955"/>
        <end position="967"/>
    </location>
</feature>
<gene>
    <name evidence="2" type="ORF">HYH02_005301</name>
</gene>
<dbReference type="InterPro" id="IPR036188">
    <property type="entry name" value="FAD/NAD-bd_sf"/>
</dbReference>
<evidence type="ECO:0000256" key="1">
    <source>
        <dbReference type="SAM" id="MobiDB-lite"/>
    </source>
</evidence>
<feature type="region of interest" description="Disordered" evidence="1">
    <location>
        <begin position="142"/>
        <end position="177"/>
    </location>
</feature>
<name>A0A835WLV9_9CHLO</name>
<feature type="compositionally biased region" description="Gly residues" evidence="1">
    <location>
        <begin position="1164"/>
        <end position="1178"/>
    </location>
</feature>
<feature type="compositionally biased region" description="Low complexity" evidence="1">
    <location>
        <begin position="1638"/>
        <end position="1656"/>
    </location>
</feature>
<feature type="region of interest" description="Disordered" evidence="1">
    <location>
        <begin position="1638"/>
        <end position="1699"/>
    </location>
</feature>
<feature type="region of interest" description="Disordered" evidence="1">
    <location>
        <begin position="1434"/>
        <end position="1527"/>
    </location>
</feature>
<feature type="compositionally biased region" description="Low complexity" evidence="1">
    <location>
        <begin position="982"/>
        <end position="1016"/>
    </location>
</feature>
<feature type="region of interest" description="Disordered" evidence="1">
    <location>
        <begin position="900"/>
        <end position="941"/>
    </location>
</feature>
<feature type="region of interest" description="Disordered" evidence="1">
    <location>
        <begin position="1360"/>
        <end position="1402"/>
    </location>
</feature>
<proteinExistence type="predicted"/>
<protein>
    <submittedName>
        <fullName evidence="2">Uncharacterized protein</fullName>
    </submittedName>
</protein>
<dbReference type="EMBL" id="JAEHOD010000013">
    <property type="protein sequence ID" value="KAG2449777.1"/>
    <property type="molecule type" value="Genomic_DNA"/>
</dbReference>
<feature type="region of interest" description="Disordered" evidence="1">
    <location>
        <begin position="1150"/>
        <end position="1182"/>
    </location>
</feature>
<feature type="region of interest" description="Disordered" evidence="1">
    <location>
        <begin position="646"/>
        <end position="670"/>
    </location>
</feature>
<feature type="compositionally biased region" description="Low complexity" evidence="1">
    <location>
        <begin position="1443"/>
        <end position="1459"/>
    </location>
</feature>
<dbReference type="Gene3D" id="3.50.50.60">
    <property type="entry name" value="FAD/NAD(P)-binding domain"/>
    <property type="match status" value="1"/>
</dbReference>
<feature type="region of interest" description="Disordered" evidence="1">
    <location>
        <begin position="494"/>
        <end position="528"/>
    </location>
</feature>
<dbReference type="OrthoDB" id="551005at2759"/>
<feature type="region of interest" description="Disordered" evidence="1">
    <location>
        <begin position="955"/>
        <end position="1065"/>
    </location>
</feature>
<evidence type="ECO:0000313" key="3">
    <source>
        <dbReference type="Proteomes" id="UP000613740"/>
    </source>
</evidence>
<accession>A0A835WLV9</accession>
<sequence length="1699" mass="168705">MHPHVVAAAAGDPLGDGHTGPPREEVLGHLKRFAARTGLLPCIRLNTSLVRARYTRMNCEWRLGLRDAVTGRSWQCSADVLVLCRSAVAAPRPPPPLPGQHTFEGQVVEVEASAALDTANARHLDSRLDGKHVVVLLHPGAANAPHRRPTATPPPTGIGAAAAGGPSCKDACRPPPAAGDAAVQTELLAAPAASPTVEALRRLCLAAVEHVGSGGSVTLVLEEERPSAGTTRTTRTSATAELGLGLGLGLGLAPAWNSSLLTPPARVGVGVGSGADCGDVSYSKQQQQRRQLPSSPGRTGLFSGCFGGACFGRDRRGEPAQPPVAAGSRGECIAAACEPSPVVAAAAAAGEYATQRMTAGSMGAEAVVVDAGYGYKAEVGGKVTRDHATTTCTSSGFSAGPPEWTAELEAAGVRLVLGCPAALQCGCLVLADGTELPGGVVFAVFSNRGATPQAPQPPQPAGTALPGAKATCTPLEASVHIDLRFLECAGGGGASAPRQRTSAPAAPGSAGGAATTNPNNGTGSAAAGMPSAASLSSFRKLRSHLSLYSLAAGGDSFDSRVEATDRSVRAAGGRAAAPFAAGDVLTDLYRGMLCTSEAAPNLVLFGEVRPRDHCAVTVALQAHWLAHFMCSAADVAAAAAAAGTGVDSDMGRGGEGGSRRHSRTASTSAPAAAAAPMLYVRQPSPAEAASDAAERAALWLHTPLVGRPLGTPGQLAAYQRLLLQDLGLQVEPVAVGVSSALHSLKQALSKLLSGGKTAAAAARQPLAPRRAARLLRVRPPPHMTRDEYLDAMEQHVQMKQQQQQLQGAAVGAAVWGAASAAAMVILAGGCADGDRGSAVSRGTSGGLWAYDPDSRATSGRGTPSNMYSTRLSLVTDVDAADFEASALAAGQLGPLLGAGGSPLMRPPASTHSPSVGAGPGPSPGAGLRSVSASVPGFGSRPSLQLSRRSLLCRSPLAPPQQQQPQQQLASGGGAESPWESPSRLSRQQQQLAMLQHASASAGGTASPPRSAASPSGFCGTRHHSVSGRPSQPLLHQSPHYGGGGAPASLGSPGSTVPRRRSQRTSTSGLLLLEAAAGRSSAAAAAAAILRRERSRSNAGNSSPVWAAYAAAAAAAAGGDRSSAGGIPVGRGFSGSGGLLLAAAYGAVATGSRNNSRRQLRRGISGTGSGGGVGGGGTGVASAAAASEGPVSAAAAGPPSSLVDPNDVSIEMGGTEERIAGLPLSTGGSGPTSRTMPDMQQHQHQHQQPTASEWEPRQAAALQSPGGNPAPLTGLLGGGRGSATDLFSITEHRHEGTGGEGLTSQNYNQGLGHASGRQAVVASVGSTAADDGKDAAGTAAAHTTILPATPAPAAVSAACNHYERRPDASPSWSPGRPAAPGIAPVSAGGGGGGGASRPDLRLTLSSPPLQLQQQPLPSHHDGAISPLALSVAVPHSPTAQSGRGAAPSYSTTSAASAGPPVHGGLPNTSFTRPPSRLSIAGVSGPPHPFPSIGSPPLQHHLQYPIASPPAGSLHAQQQQQRRRTTIGAPGLGSAFAGSAGAAAALVATGAAGQAGGRQSEPGRLAALTASAVNVARAGGGPAAAATCRSVVSVPSPPQQQPVPTGQAASAALSASAGSSAEPSLSSALSAYLTRPLRSSVSSSAGGEAAGARGVEAAPPNQASVPAHAPAAPPDGSRELERKAAAPLASPPPPAKQSAAP</sequence>
<feature type="compositionally biased region" description="Low complexity" evidence="1">
    <location>
        <begin position="502"/>
        <end position="528"/>
    </location>
</feature>
<keyword evidence="3" id="KW-1185">Reference proteome</keyword>
<feature type="compositionally biased region" description="Polar residues" evidence="1">
    <location>
        <begin position="855"/>
        <end position="865"/>
    </location>
</feature>
<comment type="caution">
    <text evidence="2">The sequence shown here is derived from an EMBL/GenBank/DDBJ whole genome shotgun (WGS) entry which is preliminary data.</text>
</comment>
<feature type="region of interest" description="Disordered" evidence="1">
    <location>
        <begin position="835"/>
        <end position="865"/>
    </location>
</feature>
<feature type="compositionally biased region" description="Low complexity" evidence="1">
    <location>
        <begin position="157"/>
        <end position="166"/>
    </location>
</feature>
<dbReference type="Proteomes" id="UP000613740">
    <property type="component" value="Unassembled WGS sequence"/>
</dbReference>
<reference evidence="2" key="1">
    <citation type="journal article" date="2020" name="bioRxiv">
        <title>Comparative genomics of Chlamydomonas.</title>
        <authorList>
            <person name="Craig R.J."/>
            <person name="Hasan A.R."/>
            <person name="Ness R.W."/>
            <person name="Keightley P.D."/>
        </authorList>
    </citation>
    <scope>NUCLEOTIDE SEQUENCE</scope>
    <source>
        <strain evidence="2">CCAP 11/173</strain>
    </source>
</reference>